<accession>A0A9E8RV01</accession>
<sequence>MNRRKSLAVLTLCLQIIILWGWFDRKQTEFIAEAFNQSFVVNSLVVKDSKTEKKILTLTDSDPDFSQMAHIYDAGYAELNWSERKLLKNDPVYEVEFLLNDDVLFTMGIYKVEKDQISLIPNDNELRIFSYSPDGKDTYIFGRK</sequence>
<proteinExistence type="predicted"/>
<organism evidence="2 3">
    <name type="scientific">Fervidibacillus albus</name>
    <dbReference type="NCBI Taxonomy" id="2980026"/>
    <lineage>
        <taxon>Bacteria</taxon>
        <taxon>Bacillati</taxon>
        <taxon>Bacillota</taxon>
        <taxon>Bacilli</taxon>
        <taxon>Bacillales</taxon>
        <taxon>Bacillaceae</taxon>
        <taxon>Fervidibacillus</taxon>
    </lineage>
</organism>
<name>A0A9E8RV01_9BACI</name>
<keyword evidence="1" id="KW-1133">Transmembrane helix</keyword>
<dbReference type="KEGG" id="faf:OE104_09860"/>
<evidence type="ECO:0000313" key="3">
    <source>
        <dbReference type="Proteomes" id="UP001164718"/>
    </source>
</evidence>
<dbReference type="Proteomes" id="UP001164718">
    <property type="component" value="Chromosome"/>
</dbReference>
<gene>
    <name evidence="2" type="ORF">OE104_09860</name>
</gene>
<dbReference type="EMBL" id="CP106878">
    <property type="protein sequence ID" value="WAA08911.1"/>
    <property type="molecule type" value="Genomic_DNA"/>
</dbReference>
<evidence type="ECO:0000256" key="1">
    <source>
        <dbReference type="SAM" id="Phobius"/>
    </source>
</evidence>
<reference evidence="2" key="1">
    <citation type="submission" date="2022-09" db="EMBL/GenBank/DDBJ databases">
        <title>Complete Genomes of Fervidibacillus albus and Fervidibacillus halotolerans isolated from tidal flat sediments.</title>
        <authorList>
            <person name="Kwon K.K."/>
            <person name="Yang S.-H."/>
            <person name="Park M.J."/>
            <person name="Oh H.-M."/>
        </authorList>
    </citation>
    <scope>NUCLEOTIDE SEQUENCE</scope>
    <source>
        <strain evidence="2">MEBiC13591</strain>
    </source>
</reference>
<feature type="transmembrane region" description="Helical" evidence="1">
    <location>
        <begin position="7"/>
        <end position="23"/>
    </location>
</feature>
<dbReference type="RefSeq" id="WP_275416696.1">
    <property type="nucleotide sequence ID" value="NZ_CP106878.1"/>
</dbReference>
<protein>
    <submittedName>
        <fullName evidence="2">Uncharacterized protein</fullName>
    </submittedName>
</protein>
<evidence type="ECO:0000313" key="2">
    <source>
        <dbReference type="EMBL" id="WAA08911.1"/>
    </source>
</evidence>
<keyword evidence="3" id="KW-1185">Reference proteome</keyword>
<keyword evidence="1" id="KW-0472">Membrane</keyword>
<dbReference type="AlphaFoldDB" id="A0A9E8RV01"/>
<keyword evidence="1" id="KW-0812">Transmembrane</keyword>